<dbReference type="Pfam" id="PF22776">
    <property type="entry name" value="K_trans_C"/>
    <property type="match status" value="1"/>
</dbReference>
<dbReference type="InterPro" id="IPR053952">
    <property type="entry name" value="K_trans_C"/>
</dbReference>
<dbReference type="EMBL" id="JAJSOW010000107">
    <property type="protein sequence ID" value="KAI9157140.1"/>
    <property type="molecule type" value="Genomic_DNA"/>
</dbReference>
<keyword evidence="3" id="KW-1185">Reference proteome</keyword>
<protein>
    <recommendedName>
        <fullName evidence="1">K+ potassium transporter C-terminal domain-containing protein</fullName>
    </recommendedName>
</protein>
<feature type="domain" description="K+ potassium transporter C-terminal" evidence="1">
    <location>
        <begin position="30"/>
        <end position="146"/>
    </location>
</feature>
<organism evidence="2 3">
    <name type="scientific">Acer negundo</name>
    <name type="common">Box elder</name>
    <dbReference type="NCBI Taxonomy" id="4023"/>
    <lineage>
        <taxon>Eukaryota</taxon>
        <taxon>Viridiplantae</taxon>
        <taxon>Streptophyta</taxon>
        <taxon>Embryophyta</taxon>
        <taxon>Tracheophyta</taxon>
        <taxon>Spermatophyta</taxon>
        <taxon>Magnoliopsida</taxon>
        <taxon>eudicotyledons</taxon>
        <taxon>Gunneridae</taxon>
        <taxon>Pentapetalae</taxon>
        <taxon>rosids</taxon>
        <taxon>malvids</taxon>
        <taxon>Sapindales</taxon>
        <taxon>Sapindaceae</taxon>
        <taxon>Hippocastanoideae</taxon>
        <taxon>Acereae</taxon>
        <taxon>Acer</taxon>
    </lineage>
</organism>
<dbReference type="PANTHER" id="PTHR30540:SF94">
    <property type="entry name" value="POTASSIUM TRANSPORTER 5"/>
    <property type="match status" value="1"/>
</dbReference>
<sequence>MRYVYKLKNEVSLEYIKDLVVNPHTNRVLGIGIFYSEVSQGIPPILSHFVSNIPSIHSVLVFVSIKIIPLSKVVLEERFLFRNIDPKEYRMFRYVVRYVFKDKIEEPDEFERQLVENLIEFIRRAENCMYGIGNNYGEPSSSSSDTPLRGVEEVVKFVQKARNNGVVYLLGEALWLNTIHQFLRSL</sequence>
<reference evidence="2" key="1">
    <citation type="journal article" date="2022" name="Plant J.">
        <title>Strategies of tolerance reflected in two North American maple genomes.</title>
        <authorList>
            <person name="McEvoy S.L."/>
            <person name="Sezen U.U."/>
            <person name="Trouern-Trend A."/>
            <person name="McMahon S.M."/>
            <person name="Schaberg P.G."/>
            <person name="Yang J."/>
            <person name="Wegrzyn J.L."/>
            <person name="Swenson N.G."/>
        </authorList>
    </citation>
    <scope>NUCLEOTIDE SEQUENCE</scope>
    <source>
        <strain evidence="2">91603</strain>
    </source>
</reference>
<dbReference type="InterPro" id="IPR003855">
    <property type="entry name" value="K+_transporter"/>
</dbReference>
<evidence type="ECO:0000313" key="2">
    <source>
        <dbReference type="EMBL" id="KAI9157140.1"/>
    </source>
</evidence>
<dbReference type="GO" id="GO:0015079">
    <property type="term" value="F:potassium ion transmembrane transporter activity"/>
    <property type="evidence" value="ECO:0007669"/>
    <property type="project" value="InterPro"/>
</dbReference>
<proteinExistence type="predicted"/>
<comment type="caution">
    <text evidence="2">The sequence shown here is derived from an EMBL/GenBank/DDBJ whole genome shotgun (WGS) entry which is preliminary data.</text>
</comment>
<reference evidence="2" key="2">
    <citation type="submission" date="2023-02" db="EMBL/GenBank/DDBJ databases">
        <authorList>
            <person name="Swenson N.G."/>
            <person name="Wegrzyn J.L."/>
            <person name="Mcevoy S.L."/>
        </authorList>
    </citation>
    <scope>NUCLEOTIDE SEQUENCE</scope>
    <source>
        <strain evidence="2">91603</strain>
        <tissue evidence="2">Leaf</tissue>
    </source>
</reference>
<evidence type="ECO:0000259" key="1">
    <source>
        <dbReference type="Pfam" id="PF22776"/>
    </source>
</evidence>
<dbReference type="AlphaFoldDB" id="A0AAD5NFY2"/>
<accession>A0AAD5NFY2</accession>
<evidence type="ECO:0000313" key="3">
    <source>
        <dbReference type="Proteomes" id="UP001064489"/>
    </source>
</evidence>
<dbReference type="GO" id="GO:0016020">
    <property type="term" value="C:membrane"/>
    <property type="evidence" value="ECO:0007669"/>
    <property type="project" value="InterPro"/>
</dbReference>
<dbReference type="PANTHER" id="PTHR30540">
    <property type="entry name" value="OSMOTIC STRESS POTASSIUM TRANSPORTER"/>
    <property type="match status" value="1"/>
</dbReference>
<name>A0AAD5NFY2_ACENE</name>
<dbReference type="Proteomes" id="UP001064489">
    <property type="component" value="Chromosome 12"/>
</dbReference>
<gene>
    <name evidence="2" type="ORF">LWI28_017495</name>
</gene>